<accession>A0A835I8R5</accession>
<dbReference type="GO" id="GO:0046872">
    <property type="term" value="F:metal ion binding"/>
    <property type="evidence" value="ECO:0007669"/>
    <property type="project" value="UniProtKB-KW"/>
</dbReference>
<evidence type="ECO:0000256" key="5">
    <source>
        <dbReference type="ARBA" id="ARBA00011738"/>
    </source>
</evidence>
<evidence type="ECO:0000259" key="16">
    <source>
        <dbReference type="Pfam" id="PF02779"/>
    </source>
</evidence>
<feature type="repeat" description="PPR" evidence="14">
    <location>
        <begin position="19"/>
        <end position="53"/>
    </location>
</feature>
<dbReference type="OrthoDB" id="10266385at2759"/>
<evidence type="ECO:0000256" key="7">
    <source>
        <dbReference type="ARBA" id="ARBA00022679"/>
    </source>
</evidence>
<comment type="similarity">
    <text evidence="4">Belongs to the transketolase family. DXPS subfamily.</text>
</comment>
<dbReference type="Gene3D" id="3.40.50.920">
    <property type="match status" value="1"/>
</dbReference>
<keyword evidence="11" id="KW-0784">Thiamine biosynthesis</keyword>
<keyword evidence="15" id="KW-0732">Signal</keyword>
<dbReference type="InterPro" id="IPR005475">
    <property type="entry name" value="Transketolase-like_Pyr-bd"/>
</dbReference>
<comment type="cofactor">
    <cofactor evidence="1">
        <name>Mg(2+)</name>
        <dbReference type="ChEBI" id="CHEBI:18420"/>
    </cofactor>
</comment>
<keyword evidence="12" id="KW-0786">Thiamine pyrophosphate</keyword>
<sequence length="354" mass="38727">MLLSMSMLIFLLMPLWSLNAFTYRHLTKGLVEADKISDAMNLLREMLNKGHGTDSLVYNNIISGFLELERNEAMSNVEYLDSNMIVILNDSRHSLHPKLEEGSKTTISVLSTTLSKLQSSKSFRKFREVAKVVHDVDRQRVPVRFAISSAGLVGSDGPMLGGAFYITFMSCLPNMIVMAPADEVELVNMVVTTTHVDDRPICFHYPRGVVGGMNNFLCNGNTLGAHDTGSTGCQIGKGRVLVEGKDVAFLGYGVMVQNCLRARSILASLGIYVTIADARFCKPLDIKLFIELDGQLDGKIKIEYASKATDNSGTVIGIKCKDGIVMSVAGLAADGRQIVVRTKSEATNYERLTS</sequence>
<comment type="cofactor">
    <cofactor evidence="2">
        <name>thiamine diphosphate</name>
        <dbReference type="ChEBI" id="CHEBI:58937"/>
    </cofactor>
</comment>
<name>A0A835I8R5_9MAGN</name>
<evidence type="ECO:0000256" key="11">
    <source>
        <dbReference type="ARBA" id="ARBA00022977"/>
    </source>
</evidence>
<dbReference type="InterPro" id="IPR009014">
    <property type="entry name" value="Transketo_C/PFOR_II"/>
</dbReference>
<evidence type="ECO:0000256" key="13">
    <source>
        <dbReference type="ARBA" id="ARBA00023229"/>
    </source>
</evidence>
<dbReference type="InterPro" id="IPR005477">
    <property type="entry name" value="Dxylulose-5-P_synthase"/>
</dbReference>
<keyword evidence="8" id="KW-0479">Metal-binding</keyword>
<keyword evidence="10" id="KW-0460">Magnesium</keyword>
<dbReference type="GO" id="GO:0009228">
    <property type="term" value="P:thiamine biosynthetic process"/>
    <property type="evidence" value="ECO:0007669"/>
    <property type="project" value="UniProtKB-KW"/>
</dbReference>
<evidence type="ECO:0000256" key="4">
    <source>
        <dbReference type="ARBA" id="ARBA00011081"/>
    </source>
</evidence>
<protein>
    <recommendedName>
        <fullName evidence="6">1-deoxy-D-xylulose-5-phosphate synthase</fullName>
        <ecNumber evidence="6">2.2.1.7</ecNumber>
    </recommendedName>
</protein>
<feature type="domain" description="Transketolase-like pyrimidine-binding" evidence="16">
    <location>
        <begin position="131"/>
        <end position="209"/>
    </location>
</feature>
<dbReference type="UniPathway" id="UPA00064">
    <property type="reaction ID" value="UER00091"/>
</dbReference>
<feature type="domain" description="Transketolase C-terminal" evidence="17">
    <location>
        <begin position="236"/>
        <end position="291"/>
    </location>
</feature>
<comment type="caution">
    <text evidence="18">The sequence shown here is derived from an EMBL/GenBank/DDBJ whole genome shotgun (WGS) entry which is preliminary data.</text>
</comment>
<dbReference type="SUPFAM" id="SSF52518">
    <property type="entry name" value="Thiamin diphosphate-binding fold (THDP-binding)"/>
    <property type="match status" value="1"/>
</dbReference>
<dbReference type="Pfam" id="PF02780">
    <property type="entry name" value="Transketolase_C"/>
    <property type="match status" value="1"/>
</dbReference>
<dbReference type="PANTHER" id="PTHR43322">
    <property type="entry name" value="1-D-DEOXYXYLULOSE 5-PHOSPHATE SYNTHASE-RELATED"/>
    <property type="match status" value="1"/>
</dbReference>
<dbReference type="GO" id="GO:0016114">
    <property type="term" value="P:terpenoid biosynthetic process"/>
    <property type="evidence" value="ECO:0007669"/>
    <property type="project" value="InterPro"/>
</dbReference>
<dbReference type="InterPro" id="IPR002885">
    <property type="entry name" value="PPR_rpt"/>
</dbReference>
<evidence type="ECO:0000256" key="3">
    <source>
        <dbReference type="ARBA" id="ARBA00004980"/>
    </source>
</evidence>
<dbReference type="AlphaFoldDB" id="A0A835I8R5"/>
<evidence type="ECO:0000256" key="14">
    <source>
        <dbReference type="PROSITE-ProRule" id="PRU00708"/>
    </source>
</evidence>
<evidence type="ECO:0000256" key="8">
    <source>
        <dbReference type="ARBA" id="ARBA00022723"/>
    </source>
</evidence>
<keyword evidence="7" id="KW-0808">Transferase</keyword>
<keyword evidence="13" id="KW-0414">Isoprene biosynthesis</keyword>
<comment type="pathway">
    <text evidence="3">Metabolic intermediate biosynthesis; 1-deoxy-D-xylulose 5-phosphate biosynthesis; 1-deoxy-D-xylulose 5-phosphate from D-glyceraldehyde 3-phosphate and pyruvate: step 1/1.</text>
</comment>
<dbReference type="PROSITE" id="PS51375">
    <property type="entry name" value="PPR"/>
    <property type="match status" value="1"/>
</dbReference>
<dbReference type="PANTHER" id="PTHR43322:SF3">
    <property type="entry name" value="1-DEOXY-D-XYLULOSE-5-PHOSPHATE SYNTHASE"/>
    <property type="match status" value="1"/>
</dbReference>
<evidence type="ECO:0000256" key="9">
    <source>
        <dbReference type="ARBA" id="ARBA00022737"/>
    </source>
</evidence>
<dbReference type="EC" id="2.2.1.7" evidence="6"/>
<evidence type="ECO:0000256" key="15">
    <source>
        <dbReference type="SAM" id="SignalP"/>
    </source>
</evidence>
<dbReference type="Proteomes" id="UP000631114">
    <property type="component" value="Unassembled WGS sequence"/>
</dbReference>
<evidence type="ECO:0000256" key="6">
    <source>
        <dbReference type="ARBA" id="ARBA00013150"/>
    </source>
</evidence>
<dbReference type="InterPro" id="IPR029055">
    <property type="entry name" value="Ntn_hydrolases_N"/>
</dbReference>
<proteinExistence type="inferred from homology"/>
<feature type="signal peptide" evidence="15">
    <location>
        <begin position="1"/>
        <end position="20"/>
    </location>
</feature>
<evidence type="ECO:0000256" key="2">
    <source>
        <dbReference type="ARBA" id="ARBA00001964"/>
    </source>
</evidence>
<feature type="chain" id="PRO_5032497914" description="1-deoxy-D-xylulose-5-phosphate synthase" evidence="15">
    <location>
        <begin position="21"/>
        <end position="354"/>
    </location>
</feature>
<comment type="subunit">
    <text evidence="5">Homodimer.</text>
</comment>
<reference evidence="18 19" key="1">
    <citation type="submission" date="2020-10" db="EMBL/GenBank/DDBJ databases">
        <title>The Coptis chinensis genome and diversification of protoberbering-type alkaloids.</title>
        <authorList>
            <person name="Wang B."/>
            <person name="Shu S."/>
            <person name="Song C."/>
            <person name="Liu Y."/>
        </authorList>
    </citation>
    <scope>NUCLEOTIDE SEQUENCE [LARGE SCALE GENOMIC DNA]</scope>
    <source>
        <strain evidence="18">HL-2020</strain>
        <tissue evidence="18">Leaf</tissue>
    </source>
</reference>
<evidence type="ECO:0000256" key="10">
    <source>
        <dbReference type="ARBA" id="ARBA00022842"/>
    </source>
</evidence>
<evidence type="ECO:0000259" key="17">
    <source>
        <dbReference type="Pfam" id="PF02780"/>
    </source>
</evidence>
<dbReference type="Pfam" id="PF02779">
    <property type="entry name" value="Transket_pyr"/>
    <property type="match status" value="1"/>
</dbReference>
<keyword evidence="19" id="KW-1185">Reference proteome</keyword>
<organism evidence="18 19">
    <name type="scientific">Coptis chinensis</name>
    <dbReference type="NCBI Taxonomy" id="261450"/>
    <lineage>
        <taxon>Eukaryota</taxon>
        <taxon>Viridiplantae</taxon>
        <taxon>Streptophyta</taxon>
        <taxon>Embryophyta</taxon>
        <taxon>Tracheophyta</taxon>
        <taxon>Spermatophyta</taxon>
        <taxon>Magnoliopsida</taxon>
        <taxon>Ranunculales</taxon>
        <taxon>Ranunculaceae</taxon>
        <taxon>Coptidoideae</taxon>
        <taxon>Coptis</taxon>
    </lineage>
</organism>
<evidence type="ECO:0000256" key="1">
    <source>
        <dbReference type="ARBA" id="ARBA00001946"/>
    </source>
</evidence>
<dbReference type="SUPFAM" id="SSF56235">
    <property type="entry name" value="N-terminal nucleophile aminohydrolases (Ntn hydrolases)"/>
    <property type="match status" value="1"/>
</dbReference>
<dbReference type="EMBL" id="JADFTS010000003">
    <property type="protein sequence ID" value="KAF9612891.1"/>
    <property type="molecule type" value="Genomic_DNA"/>
</dbReference>
<evidence type="ECO:0000256" key="12">
    <source>
        <dbReference type="ARBA" id="ARBA00023052"/>
    </source>
</evidence>
<dbReference type="Gene3D" id="3.40.50.970">
    <property type="match status" value="1"/>
</dbReference>
<dbReference type="Gene3D" id="1.25.40.10">
    <property type="entry name" value="Tetratricopeptide repeat domain"/>
    <property type="match status" value="1"/>
</dbReference>
<dbReference type="GO" id="GO:0008661">
    <property type="term" value="F:1-deoxy-D-xylulose-5-phosphate synthase activity"/>
    <property type="evidence" value="ECO:0007669"/>
    <property type="project" value="UniProtKB-EC"/>
</dbReference>
<dbReference type="SUPFAM" id="SSF52922">
    <property type="entry name" value="TK C-terminal domain-like"/>
    <property type="match status" value="1"/>
</dbReference>
<keyword evidence="9" id="KW-0677">Repeat</keyword>
<gene>
    <name evidence="18" type="ORF">IFM89_004307</name>
</gene>
<evidence type="ECO:0000313" key="19">
    <source>
        <dbReference type="Proteomes" id="UP000631114"/>
    </source>
</evidence>
<dbReference type="Gene3D" id="3.60.20.10">
    <property type="entry name" value="Glutamine Phosphoribosylpyrophosphate, subunit 1, domain 1"/>
    <property type="match status" value="1"/>
</dbReference>
<dbReference type="InterPro" id="IPR011990">
    <property type="entry name" value="TPR-like_helical_dom_sf"/>
</dbReference>
<dbReference type="InterPro" id="IPR029061">
    <property type="entry name" value="THDP-binding"/>
</dbReference>
<evidence type="ECO:0000313" key="18">
    <source>
        <dbReference type="EMBL" id="KAF9612891.1"/>
    </source>
</evidence>
<dbReference type="InterPro" id="IPR033248">
    <property type="entry name" value="Transketolase_C"/>
</dbReference>